<dbReference type="InterPro" id="IPR022805">
    <property type="entry name" value="PEP_COase_bac/pln-type"/>
</dbReference>
<dbReference type="AlphaFoldDB" id="A0A917C9N0"/>
<keyword evidence="8 10" id="KW-0120">Carbon dioxide fixation</keyword>
<comment type="function">
    <text evidence="2 10">Forms oxaloacetate, a four-carbon dicarboxylic acid source for the tricarboxylic acid cycle.</text>
</comment>
<gene>
    <name evidence="10 13" type="primary">ppc</name>
    <name evidence="13" type="ORF">GCM10007301_44360</name>
</gene>
<evidence type="ECO:0000256" key="6">
    <source>
        <dbReference type="ARBA" id="ARBA00022842"/>
    </source>
</evidence>
<proteinExistence type="inferred from homology"/>
<evidence type="ECO:0000256" key="12">
    <source>
        <dbReference type="PROSITE-ProRule" id="PRU10112"/>
    </source>
</evidence>
<dbReference type="EC" id="4.1.1.31" evidence="4 10"/>
<dbReference type="PROSITE" id="PS00393">
    <property type="entry name" value="PEPCASE_2"/>
    <property type="match status" value="1"/>
</dbReference>
<evidence type="ECO:0000256" key="11">
    <source>
        <dbReference type="PROSITE-ProRule" id="PRU10111"/>
    </source>
</evidence>
<dbReference type="InterPro" id="IPR018129">
    <property type="entry name" value="PEP_COase_Lys_AS"/>
</dbReference>
<keyword evidence="14" id="KW-1185">Reference proteome</keyword>
<evidence type="ECO:0000256" key="9">
    <source>
        <dbReference type="ARBA" id="ARBA00048995"/>
    </source>
</evidence>
<evidence type="ECO:0000256" key="8">
    <source>
        <dbReference type="ARBA" id="ARBA00023300"/>
    </source>
</evidence>
<comment type="subunit">
    <text evidence="10">Homotetramer.</text>
</comment>
<reference evidence="13" key="2">
    <citation type="submission" date="2020-09" db="EMBL/GenBank/DDBJ databases">
        <authorList>
            <person name="Sun Q."/>
            <person name="Sedlacek I."/>
        </authorList>
    </citation>
    <scope>NUCLEOTIDE SEQUENCE</scope>
    <source>
        <strain evidence="13">CCM 7897</strain>
    </source>
</reference>
<dbReference type="NCBIfam" id="NF000584">
    <property type="entry name" value="PRK00009.1"/>
    <property type="match status" value="1"/>
</dbReference>
<dbReference type="Pfam" id="PF00311">
    <property type="entry name" value="PEPcase"/>
    <property type="match status" value="1"/>
</dbReference>
<evidence type="ECO:0000256" key="10">
    <source>
        <dbReference type="HAMAP-Rule" id="MF_00595"/>
    </source>
</evidence>
<name>A0A917C9N0_9HYPH</name>
<comment type="caution">
    <text evidence="13">The sequence shown here is derived from an EMBL/GenBank/DDBJ whole genome shotgun (WGS) entry which is preliminary data.</text>
</comment>
<evidence type="ECO:0000256" key="7">
    <source>
        <dbReference type="ARBA" id="ARBA00023239"/>
    </source>
</evidence>
<protein>
    <recommendedName>
        <fullName evidence="5 10">Phosphoenolpyruvate carboxylase</fullName>
        <shortName evidence="10">PEPC</shortName>
        <shortName evidence="10">PEPCase</shortName>
        <ecNumber evidence="4 10">4.1.1.31</ecNumber>
    </recommendedName>
</protein>
<dbReference type="HAMAP" id="MF_00595">
    <property type="entry name" value="PEPcase_type1"/>
    <property type="match status" value="1"/>
</dbReference>
<evidence type="ECO:0000256" key="4">
    <source>
        <dbReference type="ARBA" id="ARBA00012305"/>
    </source>
</evidence>
<sequence length="935" mass="102632">MTSAVWAVVAEAETSGQDKDQPLRDDIRLLGRILGDTVREQEGDAIYELVETIRQTSIRFHRDADEAARQELNTLLSWMEPRVAVRIIRAFSYFSHLANIAEDQHHSRRNRAHAVAGSAPRPGTLAAAFARAEKAGIGPDELRAFFADALVSPVLTAHPTEVRRKSTLNREMEIADLLDLKERMQATPEEAKAQEESLRRAVLTLWQTALLRRVKLTVLDEVANGLSYYDYTFLAEVPRLLCAIEDELEDMGAPADVGEIPAFLRIGSWIGGDRDGNPFVTADVLRETVRLHRNRAMAFYEEQVSLLVGELSLGSSLVRISPALAALAETSGDRAREHKEEPYRLALVGILGRIRATIAAQHAADAGDTSPAADATGQPYPDAAAFRADLDTVYRSLMENGSKILARGRLRQLRRAVDSFGFHLAALDLRQNSDVHERVVADLLEQAAPGTNYLALDEEGRIALLRKELANPRPLASPYLTYSEETEGELAILRTAAEAHARLGPAVIPNCIISKAEGVSDMLEVALMLKEVGLVSAKGVSALNIIPLFETIGDLQACGPVMDRLLSLPDYKAIVLSRGGEQEVMLGYSDSNKDGGFVSSGWELYKAEINLIEVFGKHKVKLRLFHGRGGSVGRGGGPSYDAILAQPAGAVSGQIRVTEQGEIISSKYSTPENGRRNLEILVSATLESSLLDTGQASPRPEFLEAMEELSATAFKAYRDLVYETPGFEDYFWSSTVINEIATLNIGSRPASRKKTRAITALRAIPWVFSWAQCRLMLPGWYGFGAAVAAFVEARPTDGIAFLQSMYKEWPFFRTLLSNMDMVLSKSSLAVASRYAELVPDVALRTRIFGRISAEYQSSITSLLAIMGQRKLLEANPLLDRSIRNRFPYLDPLNHVQVELLKAHRREAGGAEANDQVLHGIQLTINGISAGLRNSG</sequence>
<dbReference type="PANTHER" id="PTHR30523">
    <property type="entry name" value="PHOSPHOENOLPYRUVATE CARBOXYLASE"/>
    <property type="match status" value="1"/>
</dbReference>
<dbReference type="PRINTS" id="PR00150">
    <property type="entry name" value="PEPCARBXLASE"/>
</dbReference>
<comment type="catalytic activity">
    <reaction evidence="9 10">
        <text>oxaloacetate + phosphate = phosphoenolpyruvate + hydrogencarbonate</text>
        <dbReference type="Rhea" id="RHEA:28370"/>
        <dbReference type="ChEBI" id="CHEBI:16452"/>
        <dbReference type="ChEBI" id="CHEBI:17544"/>
        <dbReference type="ChEBI" id="CHEBI:43474"/>
        <dbReference type="ChEBI" id="CHEBI:58702"/>
        <dbReference type="EC" id="4.1.1.31"/>
    </reaction>
</comment>
<feature type="active site" evidence="10 12">
    <location>
        <position position="593"/>
    </location>
</feature>
<feature type="active site" evidence="10 11">
    <location>
        <position position="158"/>
    </location>
</feature>
<evidence type="ECO:0000256" key="5">
    <source>
        <dbReference type="ARBA" id="ARBA00022419"/>
    </source>
</evidence>
<comment type="cofactor">
    <cofactor evidence="1 10">
        <name>Mg(2+)</name>
        <dbReference type="ChEBI" id="CHEBI:18420"/>
    </cofactor>
</comment>
<dbReference type="InterPro" id="IPR021135">
    <property type="entry name" value="PEP_COase"/>
</dbReference>
<evidence type="ECO:0000313" key="14">
    <source>
        <dbReference type="Proteomes" id="UP000606044"/>
    </source>
</evidence>
<dbReference type="GO" id="GO:0006107">
    <property type="term" value="P:oxaloacetate metabolic process"/>
    <property type="evidence" value="ECO:0007669"/>
    <property type="project" value="UniProtKB-UniRule"/>
</dbReference>
<dbReference type="PANTHER" id="PTHR30523:SF6">
    <property type="entry name" value="PHOSPHOENOLPYRUVATE CARBOXYLASE"/>
    <property type="match status" value="1"/>
</dbReference>
<dbReference type="RefSeq" id="WP_188582711.1">
    <property type="nucleotide sequence ID" value="NZ_BMCT01000008.1"/>
</dbReference>
<dbReference type="GO" id="GO:0000287">
    <property type="term" value="F:magnesium ion binding"/>
    <property type="evidence" value="ECO:0007669"/>
    <property type="project" value="UniProtKB-UniRule"/>
</dbReference>
<dbReference type="GO" id="GO:0005829">
    <property type="term" value="C:cytosol"/>
    <property type="evidence" value="ECO:0007669"/>
    <property type="project" value="TreeGrafter"/>
</dbReference>
<dbReference type="SUPFAM" id="SSF51621">
    <property type="entry name" value="Phosphoenolpyruvate/pyruvate domain"/>
    <property type="match status" value="1"/>
</dbReference>
<evidence type="ECO:0000256" key="2">
    <source>
        <dbReference type="ARBA" id="ARBA00003670"/>
    </source>
</evidence>
<dbReference type="Gene3D" id="1.20.1440.90">
    <property type="entry name" value="Phosphoenolpyruvate/pyruvate domain"/>
    <property type="match status" value="1"/>
</dbReference>
<evidence type="ECO:0000256" key="1">
    <source>
        <dbReference type="ARBA" id="ARBA00001946"/>
    </source>
</evidence>
<reference evidence="13" key="1">
    <citation type="journal article" date="2014" name="Int. J. Syst. Evol. Microbiol.">
        <title>Complete genome sequence of Corynebacterium casei LMG S-19264T (=DSM 44701T), isolated from a smear-ripened cheese.</title>
        <authorList>
            <consortium name="US DOE Joint Genome Institute (JGI-PGF)"/>
            <person name="Walter F."/>
            <person name="Albersmeier A."/>
            <person name="Kalinowski J."/>
            <person name="Ruckert C."/>
        </authorList>
    </citation>
    <scope>NUCLEOTIDE SEQUENCE</scope>
    <source>
        <strain evidence="13">CCM 7897</strain>
    </source>
</reference>
<dbReference type="InterPro" id="IPR033129">
    <property type="entry name" value="PEPCASE_His_AS"/>
</dbReference>
<dbReference type="Proteomes" id="UP000606044">
    <property type="component" value="Unassembled WGS sequence"/>
</dbReference>
<comment type="similarity">
    <text evidence="3 10">Belongs to the PEPCase type 1 family.</text>
</comment>
<evidence type="ECO:0000313" key="13">
    <source>
        <dbReference type="EMBL" id="GGF79449.1"/>
    </source>
</evidence>
<dbReference type="PROSITE" id="PS00781">
    <property type="entry name" value="PEPCASE_1"/>
    <property type="match status" value="1"/>
</dbReference>
<dbReference type="GO" id="GO:0015977">
    <property type="term" value="P:carbon fixation"/>
    <property type="evidence" value="ECO:0007669"/>
    <property type="project" value="UniProtKB-UniRule"/>
</dbReference>
<organism evidence="13 14">
    <name type="scientific">Azorhizobium oxalatiphilum</name>
    <dbReference type="NCBI Taxonomy" id="980631"/>
    <lineage>
        <taxon>Bacteria</taxon>
        <taxon>Pseudomonadati</taxon>
        <taxon>Pseudomonadota</taxon>
        <taxon>Alphaproteobacteria</taxon>
        <taxon>Hyphomicrobiales</taxon>
        <taxon>Xanthobacteraceae</taxon>
        <taxon>Azorhizobium</taxon>
    </lineage>
</organism>
<dbReference type="GO" id="GO:0008964">
    <property type="term" value="F:phosphoenolpyruvate carboxylase activity"/>
    <property type="evidence" value="ECO:0007669"/>
    <property type="project" value="UniProtKB-UniRule"/>
</dbReference>
<keyword evidence="6 10" id="KW-0460">Magnesium</keyword>
<accession>A0A917C9N0</accession>
<dbReference type="EMBL" id="BMCT01000008">
    <property type="protein sequence ID" value="GGF79449.1"/>
    <property type="molecule type" value="Genomic_DNA"/>
</dbReference>
<evidence type="ECO:0000256" key="3">
    <source>
        <dbReference type="ARBA" id="ARBA00008346"/>
    </source>
</evidence>
<dbReference type="GO" id="GO:0006099">
    <property type="term" value="P:tricarboxylic acid cycle"/>
    <property type="evidence" value="ECO:0007669"/>
    <property type="project" value="InterPro"/>
</dbReference>
<dbReference type="InterPro" id="IPR015813">
    <property type="entry name" value="Pyrv/PenolPyrv_kinase-like_dom"/>
</dbReference>
<keyword evidence="7 10" id="KW-0456">Lyase</keyword>